<protein>
    <recommendedName>
        <fullName evidence="3">XisI protein</fullName>
    </recommendedName>
</protein>
<dbReference type="Gene3D" id="3.30.310.110">
    <property type="entry name" value="XisI-like"/>
    <property type="match status" value="1"/>
</dbReference>
<dbReference type="InterPro" id="IPR014968">
    <property type="entry name" value="XisI"/>
</dbReference>
<dbReference type="Pfam" id="PF08869">
    <property type="entry name" value="XisI"/>
    <property type="match status" value="1"/>
</dbReference>
<dbReference type="InterPro" id="IPR035943">
    <property type="entry name" value="XisI-like_sf"/>
</dbReference>
<evidence type="ECO:0008006" key="3">
    <source>
        <dbReference type="Google" id="ProtNLM"/>
    </source>
</evidence>
<dbReference type="SUPFAM" id="SSF143847">
    <property type="entry name" value="XisI-like"/>
    <property type="match status" value="1"/>
</dbReference>
<dbReference type="AlphaFoldDB" id="A0A3S1CGM5"/>
<comment type="caution">
    <text evidence="1">The sequence shown here is derived from an EMBL/GenBank/DDBJ whole genome shotgun (WGS) entry which is preliminary data.</text>
</comment>
<name>A0A3S1CGM5_9CYAN</name>
<gene>
    <name evidence="1" type="ORF">DSM106972_022420</name>
</gene>
<dbReference type="RefSeq" id="WP_127080847.1">
    <property type="nucleotide sequence ID" value="NZ_RSCL01000005.1"/>
</dbReference>
<accession>A0A3S1CGM5</accession>
<dbReference type="EMBL" id="RSCL01000005">
    <property type="protein sequence ID" value="RUT06981.1"/>
    <property type="molecule type" value="Genomic_DNA"/>
</dbReference>
<reference evidence="1" key="1">
    <citation type="submission" date="2018-12" db="EMBL/GenBank/DDBJ databases">
        <authorList>
            <person name="Will S."/>
            <person name="Neumann-Schaal M."/>
            <person name="Henke P."/>
        </authorList>
    </citation>
    <scope>NUCLEOTIDE SEQUENCE</scope>
    <source>
        <strain evidence="1">PCC 7102</strain>
    </source>
</reference>
<dbReference type="OrthoDB" id="467081at2"/>
<sequence length="111" mass="13105">MDKLERYREYVQEFLVTQGSYKPSYGDVEVEQVFDTVRDHYQIVHVGWENKQRVYGCSIHIDIKDEKIWIQWNSTEIDIASELVSMGVPKQDIVIGFHSPFKRQFTDYAVG</sequence>
<organism evidence="1 2">
    <name type="scientific">Dulcicalothrix desertica PCC 7102</name>
    <dbReference type="NCBI Taxonomy" id="232991"/>
    <lineage>
        <taxon>Bacteria</taxon>
        <taxon>Bacillati</taxon>
        <taxon>Cyanobacteriota</taxon>
        <taxon>Cyanophyceae</taxon>
        <taxon>Nostocales</taxon>
        <taxon>Calotrichaceae</taxon>
        <taxon>Dulcicalothrix</taxon>
    </lineage>
</organism>
<evidence type="ECO:0000313" key="1">
    <source>
        <dbReference type="EMBL" id="RUT06981.1"/>
    </source>
</evidence>
<proteinExistence type="predicted"/>
<evidence type="ECO:0000313" key="2">
    <source>
        <dbReference type="Proteomes" id="UP000271624"/>
    </source>
</evidence>
<keyword evidence="2" id="KW-1185">Reference proteome</keyword>
<dbReference type="Proteomes" id="UP000271624">
    <property type="component" value="Unassembled WGS sequence"/>
</dbReference>
<dbReference type="CDD" id="cd16382">
    <property type="entry name" value="XisI-like"/>
    <property type="match status" value="1"/>
</dbReference>
<reference evidence="1" key="2">
    <citation type="journal article" date="2019" name="Genome Biol. Evol.">
        <title>Day and night: Metabolic profiles and evolutionary relationships of six axenic non-marine cyanobacteria.</title>
        <authorList>
            <person name="Will S.E."/>
            <person name="Henke P."/>
            <person name="Boedeker C."/>
            <person name="Huang S."/>
            <person name="Brinkmann H."/>
            <person name="Rohde M."/>
            <person name="Jarek M."/>
            <person name="Friedl T."/>
            <person name="Seufert S."/>
            <person name="Schumacher M."/>
            <person name="Overmann J."/>
            <person name="Neumann-Schaal M."/>
            <person name="Petersen J."/>
        </authorList>
    </citation>
    <scope>NUCLEOTIDE SEQUENCE [LARGE SCALE GENOMIC DNA]</scope>
    <source>
        <strain evidence="1">PCC 7102</strain>
    </source>
</reference>